<evidence type="ECO:0000256" key="1">
    <source>
        <dbReference type="SAM" id="Coils"/>
    </source>
</evidence>
<organism evidence="3 4">
    <name type="scientific">Cellvibrio mixtus</name>
    <dbReference type="NCBI Taxonomy" id="39650"/>
    <lineage>
        <taxon>Bacteria</taxon>
        <taxon>Pseudomonadati</taxon>
        <taxon>Pseudomonadota</taxon>
        <taxon>Gammaproteobacteria</taxon>
        <taxon>Cellvibrionales</taxon>
        <taxon>Cellvibrionaceae</taxon>
        <taxon>Cellvibrio</taxon>
    </lineage>
</organism>
<evidence type="ECO:0000256" key="2">
    <source>
        <dbReference type="SAM" id="SignalP"/>
    </source>
</evidence>
<dbReference type="RefSeq" id="WP_094984994.1">
    <property type="nucleotide sequence ID" value="NZ_NHNI01000001.1"/>
</dbReference>
<proteinExistence type="predicted"/>
<accession>A0A266QCM7</accession>
<evidence type="ECO:0000313" key="3">
    <source>
        <dbReference type="EMBL" id="OZY87622.1"/>
    </source>
</evidence>
<keyword evidence="2" id="KW-0732">Signal</keyword>
<gene>
    <name evidence="3" type="ORF">CBP51_11820</name>
</gene>
<dbReference type="Proteomes" id="UP000216101">
    <property type="component" value="Unassembled WGS sequence"/>
</dbReference>
<keyword evidence="4" id="KW-1185">Reference proteome</keyword>
<feature type="coiled-coil region" evidence="1">
    <location>
        <begin position="111"/>
        <end position="184"/>
    </location>
</feature>
<dbReference type="EMBL" id="NHNI01000001">
    <property type="protein sequence ID" value="OZY87622.1"/>
    <property type="molecule type" value="Genomic_DNA"/>
</dbReference>
<reference evidence="4" key="1">
    <citation type="submission" date="2017-05" db="EMBL/GenBank/DDBJ databases">
        <authorList>
            <person name="Barney B.M."/>
        </authorList>
    </citation>
    <scope>NUCLEOTIDE SEQUENCE [LARGE SCALE GENOMIC DNA]</scope>
    <source>
        <strain evidence="4">PSBB022</strain>
    </source>
</reference>
<protein>
    <recommendedName>
        <fullName evidence="5">DUF4124 domain-containing protein</fullName>
    </recommendedName>
</protein>
<name>A0A266QCM7_9GAMM</name>
<keyword evidence="1" id="KW-0175">Coiled coil</keyword>
<evidence type="ECO:0008006" key="5">
    <source>
        <dbReference type="Google" id="ProtNLM"/>
    </source>
</evidence>
<comment type="caution">
    <text evidence="3">The sequence shown here is derived from an EMBL/GenBank/DDBJ whole genome shotgun (WGS) entry which is preliminary data.</text>
</comment>
<evidence type="ECO:0000313" key="4">
    <source>
        <dbReference type="Proteomes" id="UP000216101"/>
    </source>
</evidence>
<feature type="chain" id="PRO_5012740762" description="DUF4124 domain-containing protein" evidence="2">
    <location>
        <begin position="22"/>
        <end position="204"/>
    </location>
</feature>
<sequence length="204" mass="23063">MRKLLLVVLAVGVIVTQGVAAATQANNKPGKVIYRYKNSEGVTVMDSKIPAEFVSKGYEVVSISGKVIEVVPPAPEGDVAKRLFEEKQLQEQREREDLLLRRSYSNVDDIEAAKQRNLESLRGNISILEANLTSANQRLQGYQSQAAAIERTGRELPEDLLKSINNLTQEGKDIQVQIQQREQEYTEMSKKFDEDRKRFLEITQ</sequence>
<dbReference type="AlphaFoldDB" id="A0A266QCM7"/>
<feature type="signal peptide" evidence="2">
    <location>
        <begin position="1"/>
        <end position="21"/>
    </location>
</feature>